<reference evidence="2" key="1">
    <citation type="journal article" date="2020" name="Stud. Mycol.">
        <title>101 Dothideomycetes genomes: a test case for predicting lifestyles and emergence of pathogens.</title>
        <authorList>
            <person name="Haridas S."/>
            <person name="Albert R."/>
            <person name="Binder M."/>
            <person name="Bloem J."/>
            <person name="Labutti K."/>
            <person name="Salamov A."/>
            <person name="Andreopoulos B."/>
            <person name="Baker S."/>
            <person name="Barry K."/>
            <person name="Bills G."/>
            <person name="Bluhm B."/>
            <person name="Cannon C."/>
            <person name="Castanera R."/>
            <person name="Culley D."/>
            <person name="Daum C."/>
            <person name="Ezra D."/>
            <person name="Gonzalez J."/>
            <person name="Henrissat B."/>
            <person name="Kuo A."/>
            <person name="Liang C."/>
            <person name="Lipzen A."/>
            <person name="Lutzoni F."/>
            <person name="Magnuson J."/>
            <person name="Mondo S."/>
            <person name="Nolan M."/>
            <person name="Ohm R."/>
            <person name="Pangilinan J."/>
            <person name="Park H.-J."/>
            <person name="Ramirez L."/>
            <person name="Alfaro M."/>
            <person name="Sun H."/>
            <person name="Tritt A."/>
            <person name="Yoshinaga Y."/>
            <person name="Zwiers L.-H."/>
            <person name="Turgeon B."/>
            <person name="Goodwin S."/>
            <person name="Spatafora J."/>
            <person name="Crous P."/>
            <person name="Grigoriev I."/>
        </authorList>
    </citation>
    <scope>NUCLEOTIDE SEQUENCE</scope>
    <source>
        <strain evidence="2">CBS 473.64</strain>
    </source>
</reference>
<gene>
    <name evidence="2" type="ORF">P280DRAFT_529019</name>
</gene>
<evidence type="ECO:0000313" key="3">
    <source>
        <dbReference type="Proteomes" id="UP000799753"/>
    </source>
</evidence>
<feature type="domain" description="JmjC" evidence="1">
    <location>
        <begin position="141"/>
        <end position="303"/>
    </location>
</feature>
<dbReference type="InterPro" id="IPR003347">
    <property type="entry name" value="JmjC_dom"/>
</dbReference>
<dbReference type="Proteomes" id="UP000799753">
    <property type="component" value="Unassembled WGS sequence"/>
</dbReference>
<dbReference type="Gene3D" id="2.60.120.650">
    <property type="entry name" value="Cupin"/>
    <property type="match status" value="1"/>
</dbReference>
<evidence type="ECO:0000259" key="1">
    <source>
        <dbReference type="PROSITE" id="PS51184"/>
    </source>
</evidence>
<dbReference type="PROSITE" id="PS51184">
    <property type="entry name" value="JMJC"/>
    <property type="match status" value="1"/>
</dbReference>
<name>A0A6A6RS52_9PLEO</name>
<dbReference type="EMBL" id="MU006790">
    <property type="protein sequence ID" value="KAF2638180.1"/>
    <property type="molecule type" value="Genomic_DNA"/>
</dbReference>
<dbReference type="AlphaFoldDB" id="A0A6A6RS52"/>
<accession>A0A6A6RS52</accession>
<sequence>MDLRPPRTIQDIIDSIPSEGTKWNLLREVLLHGNLTAVDPTTPSSYSTSNFFGTSTLDTPHIIMESLMQPPLSHGQAAELILADIIKPPQGDAVYNIHPHISGDDKSQIAAKIMLNVSKPLKASETGQSLWNIRCPSLDTKYVDPKLVSEHLPTERCLRETTVTANVMPYGGIADLHHDVGYGLSTLVVGKKLWVWYPPTEENFDALSKIYESRGGYRERIFDHFRNLSNGVAFIQTQNMTVWVPPFCAHAVFTLQTSILTGREIYAKSKFPQRLASARVHLSWSRASSHGQKERKNEVSEVLDHLGQVLQTDDRVLHAETVKAWTIGHGTLKTMNGGLKNSLKDFMKVWSRYTADWTTCPFCEVPCGDDGVKRAFMRHFQEVHCK</sequence>
<organism evidence="2 3">
    <name type="scientific">Massarina eburnea CBS 473.64</name>
    <dbReference type="NCBI Taxonomy" id="1395130"/>
    <lineage>
        <taxon>Eukaryota</taxon>
        <taxon>Fungi</taxon>
        <taxon>Dikarya</taxon>
        <taxon>Ascomycota</taxon>
        <taxon>Pezizomycotina</taxon>
        <taxon>Dothideomycetes</taxon>
        <taxon>Pleosporomycetidae</taxon>
        <taxon>Pleosporales</taxon>
        <taxon>Massarineae</taxon>
        <taxon>Massarinaceae</taxon>
        <taxon>Massarina</taxon>
    </lineage>
</organism>
<proteinExistence type="predicted"/>
<protein>
    <recommendedName>
        <fullName evidence="1">JmjC domain-containing protein</fullName>
    </recommendedName>
</protein>
<keyword evidence="3" id="KW-1185">Reference proteome</keyword>
<dbReference type="SUPFAM" id="SSF51197">
    <property type="entry name" value="Clavaminate synthase-like"/>
    <property type="match status" value="1"/>
</dbReference>
<dbReference type="OrthoDB" id="3790934at2759"/>
<evidence type="ECO:0000313" key="2">
    <source>
        <dbReference type="EMBL" id="KAF2638180.1"/>
    </source>
</evidence>